<dbReference type="PANTHER" id="PTHR11102">
    <property type="entry name" value="SEL-1-LIKE PROTEIN"/>
    <property type="match status" value="1"/>
</dbReference>
<dbReference type="RefSeq" id="WP_309654247.1">
    <property type="nucleotide sequence ID" value="NZ_JARWAK010000025.1"/>
</dbReference>
<accession>A0ABU1G7Z4</accession>
<dbReference type="InterPro" id="IPR050767">
    <property type="entry name" value="Sel1_AlgK"/>
</dbReference>
<feature type="signal peptide" evidence="1">
    <location>
        <begin position="1"/>
        <end position="19"/>
    </location>
</feature>
<dbReference type="Pfam" id="PF08238">
    <property type="entry name" value="Sel1"/>
    <property type="match status" value="4"/>
</dbReference>
<dbReference type="InterPro" id="IPR006597">
    <property type="entry name" value="Sel1-like"/>
</dbReference>
<organism evidence="2 3">
    <name type="scientific">Halomonas koreensis</name>
    <dbReference type="NCBI Taxonomy" id="245385"/>
    <lineage>
        <taxon>Bacteria</taxon>
        <taxon>Pseudomonadati</taxon>
        <taxon>Pseudomonadota</taxon>
        <taxon>Gammaproteobacteria</taxon>
        <taxon>Oceanospirillales</taxon>
        <taxon>Halomonadaceae</taxon>
        <taxon>Halomonas</taxon>
    </lineage>
</organism>
<name>A0ABU1G7Z4_9GAMM</name>
<evidence type="ECO:0000313" key="3">
    <source>
        <dbReference type="Proteomes" id="UP001264519"/>
    </source>
</evidence>
<dbReference type="SUPFAM" id="SSF81901">
    <property type="entry name" value="HCP-like"/>
    <property type="match status" value="1"/>
</dbReference>
<sequence length="337" mass="37569">MKKVSLCSFFCFLCGTVFLAISVPVSALDSEGQEAKDEGMRLYNIHHSTAALAYLEQAAEGGDVEAMYYMGEAERRQRMGSMTRAALNWYLKAADHGDPYAMLRLFQGGACVAGDECPEGAEGWREKALAETLPKAETGDTDAMLALYHIYRLLDDSGEGVEWLEKAAEAGNPEAQTRLAKNIINGQGWYFFDSSRQNAALEWLQAAAKQNYVPAIVELSEIFVEQGDFDNAWEWGRLGSELGYVNLRNRVGWCYLNPEELEEMSVEGLCPVEQDKVKGWAILRAVVEEVGDRDAKGILEDNQGVLTSDQMREAERLSDELVGRQPELSDFIPRFGY</sequence>
<dbReference type="EMBL" id="JARWAK010000025">
    <property type="protein sequence ID" value="MDR5868673.1"/>
    <property type="molecule type" value="Genomic_DNA"/>
</dbReference>
<evidence type="ECO:0000256" key="1">
    <source>
        <dbReference type="SAM" id="SignalP"/>
    </source>
</evidence>
<dbReference type="Proteomes" id="UP001264519">
    <property type="component" value="Unassembled WGS sequence"/>
</dbReference>
<protein>
    <submittedName>
        <fullName evidence="2">Tetratricopeptide repeat protein</fullName>
    </submittedName>
</protein>
<comment type="caution">
    <text evidence="2">The sequence shown here is derived from an EMBL/GenBank/DDBJ whole genome shotgun (WGS) entry which is preliminary data.</text>
</comment>
<dbReference type="InterPro" id="IPR011990">
    <property type="entry name" value="TPR-like_helical_dom_sf"/>
</dbReference>
<gene>
    <name evidence="2" type="ORF">QC818_17960</name>
</gene>
<keyword evidence="1" id="KW-0732">Signal</keyword>
<dbReference type="Gene3D" id="1.25.40.10">
    <property type="entry name" value="Tetratricopeptide repeat domain"/>
    <property type="match status" value="1"/>
</dbReference>
<reference evidence="2 3" key="1">
    <citation type="submission" date="2023-04" db="EMBL/GenBank/DDBJ databases">
        <title>A long-awaited taxogenomic arrangement of the family Halomonadaceae.</title>
        <authorList>
            <person name="De La Haba R."/>
            <person name="Chuvochina M."/>
            <person name="Wittouck S."/>
            <person name="Arahal D.R."/>
            <person name="Sanchez-Porro C."/>
            <person name="Hugenholtz P."/>
            <person name="Ventosa A."/>
        </authorList>
    </citation>
    <scope>NUCLEOTIDE SEQUENCE [LARGE SCALE GENOMIC DNA]</scope>
    <source>
        <strain evidence="2 3">DSM 23530</strain>
    </source>
</reference>
<evidence type="ECO:0000313" key="2">
    <source>
        <dbReference type="EMBL" id="MDR5868673.1"/>
    </source>
</evidence>
<proteinExistence type="predicted"/>
<feature type="chain" id="PRO_5045566803" evidence="1">
    <location>
        <begin position="20"/>
        <end position="337"/>
    </location>
</feature>
<dbReference type="PANTHER" id="PTHR11102:SF160">
    <property type="entry name" value="ERAD-ASSOCIATED E3 UBIQUITIN-PROTEIN LIGASE COMPONENT HRD3"/>
    <property type="match status" value="1"/>
</dbReference>
<keyword evidence="3" id="KW-1185">Reference proteome</keyword>